<sequence>MAFVGIQQTFLFQFIMTINNAYIQEYADKFTVKICDAYFSQRKYMTGPEMVQLTPSIQVNFFSIKSLFEAWQKELEKMKSNPYFDYRDNAVHEALKEFMNILSRSIKVERKDFEPLLKNAVVESIHLALDPVAYFEKEFDKKDPSQLNIYLKENKKYFKWHAELIQNIIDRAGLAHTKEAFKQALNQNFERLGDQLEPAEKLLDTLNAVIILELPKLFENPSETVSSGPVVETETAVEKNSSKEEIFSQNLEPENDHLQESVLQESSTAPLLNNSNYKVVPSEKALDPLKIWSRFETEEYSIMKGTIKDLADSIGINQKFMFTKVLFDGNPDLLSHALKSIDQCESFGDAINLLNQRYVGELNWDQNSDELNEFLQLVFRKFDHRA</sequence>
<proteinExistence type="predicted"/>
<comment type="caution">
    <text evidence="1">The sequence shown here is derived from an EMBL/GenBank/DDBJ whole genome shotgun (WGS) entry which is preliminary data.</text>
</comment>
<dbReference type="Proteomes" id="UP000240708">
    <property type="component" value="Unassembled WGS sequence"/>
</dbReference>
<dbReference type="RefSeq" id="WP_245889528.1">
    <property type="nucleotide sequence ID" value="NZ_JAUVYL010000013.1"/>
</dbReference>
<dbReference type="AlphaFoldDB" id="A0A2P8E4P1"/>
<accession>A0A2P8E4P1</accession>
<gene>
    <name evidence="1" type="ORF">CLV48_105173</name>
</gene>
<evidence type="ECO:0000313" key="2">
    <source>
        <dbReference type="Proteomes" id="UP000240708"/>
    </source>
</evidence>
<reference evidence="1 2" key="1">
    <citation type="submission" date="2018-03" db="EMBL/GenBank/DDBJ databases">
        <title>Genomic Encyclopedia of Archaeal and Bacterial Type Strains, Phase II (KMG-II): from individual species to whole genera.</title>
        <authorList>
            <person name="Goeker M."/>
        </authorList>
    </citation>
    <scope>NUCLEOTIDE SEQUENCE [LARGE SCALE GENOMIC DNA]</scope>
    <source>
        <strain evidence="1 2">DSM 28057</strain>
    </source>
</reference>
<evidence type="ECO:0000313" key="1">
    <source>
        <dbReference type="EMBL" id="PSL04429.1"/>
    </source>
</evidence>
<dbReference type="EMBL" id="PYGF01000005">
    <property type="protein sequence ID" value="PSL04429.1"/>
    <property type="molecule type" value="Genomic_DNA"/>
</dbReference>
<keyword evidence="2" id="KW-1185">Reference proteome</keyword>
<protein>
    <submittedName>
        <fullName evidence="1">Uncharacterized protein</fullName>
    </submittedName>
</protein>
<name>A0A2P8E4P1_9BACT</name>
<organism evidence="1 2">
    <name type="scientific">Cecembia rubra</name>
    <dbReference type="NCBI Taxonomy" id="1485585"/>
    <lineage>
        <taxon>Bacteria</taxon>
        <taxon>Pseudomonadati</taxon>
        <taxon>Bacteroidota</taxon>
        <taxon>Cytophagia</taxon>
        <taxon>Cytophagales</taxon>
        <taxon>Cyclobacteriaceae</taxon>
        <taxon>Cecembia</taxon>
    </lineage>
</organism>